<dbReference type="InterPro" id="IPR055348">
    <property type="entry name" value="DctQ"/>
</dbReference>
<evidence type="ECO:0000313" key="12">
    <source>
        <dbReference type="Proteomes" id="UP000184603"/>
    </source>
</evidence>
<feature type="transmembrane region" description="Helical" evidence="9">
    <location>
        <begin position="138"/>
        <end position="158"/>
    </location>
</feature>
<evidence type="ECO:0000256" key="3">
    <source>
        <dbReference type="ARBA" id="ARBA00022475"/>
    </source>
</evidence>
<name>A0A1M7Y2V8_9BACT</name>
<feature type="transmembrane region" description="Helical" evidence="9">
    <location>
        <begin position="96"/>
        <end position="118"/>
    </location>
</feature>
<evidence type="ECO:0000256" key="2">
    <source>
        <dbReference type="ARBA" id="ARBA00022448"/>
    </source>
</evidence>
<evidence type="ECO:0000256" key="6">
    <source>
        <dbReference type="ARBA" id="ARBA00022989"/>
    </source>
</evidence>
<dbReference type="Pfam" id="PF04290">
    <property type="entry name" value="DctQ"/>
    <property type="match status" value="1"/>
</dbReference>
<dbReference type="PANTHER" id="PTHR35011:SF4">
    <property type="entry name" value="SLL1102 PROTEIN"/>
    <property type="match status" value="1"/>
</dbReference>
<dbReference type="GO" id="GO:0005886">
    <property type="term" value="C:plasma membrane"/>
    <property type="evidence" value="ECO:0007669"/>
    <property type="project" value="UniProtKB-SubCell"/>
</dbReference>
<reference evidence="11 12" key="1">
    <citation type="submission" date="2016-12" db="EMBL/GenBank/DDBJ databases">
        <authorList>
            <person name="Song W.-J."/>
            <person name="Kurnit D.M."/>
        </authorList>
    </citation>
    <scope>NUCLEOTIDE SEQUENCE [LARGE SCALE GENOMIC DNA]</scope>
    <source>
        <strain evidence="11 12">DSM 18488</strain>
    </source>
</reference>
<keyword evidence="3" id="KW-1003">Cell membrane</keyword>
<evidence type="ECO:0000256" key="1">
    <source>
        <dbReference type="ARBA" id="ARBA00004429"/>
    </source>
</evidence>
<dbReference type="RefSeq" id="WP_073612784.1">
    <property type="nucleotide sequence ID" value="NZ_FRFE01000005.1"/>
</dbReference>
<keyword evidence="5 9" id="KW-0812">Transmembrane</keyword>
<dbReference type="EMBL" id="FRFE01000005">
    <property type="protein sequence ID" value="SHO46367.1"/>
    <property type="molecule type" value="Genomic_DNA"/>
</dbReference>
<evidence type="ECO:0000256" key="9">
    <source>
        <dbReference type="SAM" id="Phobius"/>
    </source>
</evidence>
<protein>
    <submittedName>
        <fullName evidence="11">TRAP-type mannitol/chloroaromatic compound transport system, small permease component</fullName>
    </submittedName>
</protein>
<keyword evidence="2" id="KW-0813">Transport</keyword>
<dbReference type="STRING" id="1121416.SAMN02745220_01450"/>
<evidence type="ECO:0000256" key="8">
    <source>
        <dbReference type="ARBA" id="ARBA00038436"/>
    </source>
</evidence>
<dbReference type="AlphaFoldDB" id="A0A1M7Y2V8"/>
<keyword evidence="7 9" id="KW-0472">Membrane</keyword>
<proteinExistence type="inferred from homology"/>
<accession>A0A1M7Y2V8</accession>
<dbReference type="InterPro" id="IPR007387">
    <property type="entry name" value="TRAP_DctQ"/>
</dbReference>
<organism evidence="11 12">
    <name type="scientific">Desulfopila aestuarii DSM 18488</name>
    <dbReference type="NCBI Taxonomy" id="1121416"/>
    <lineage>
        <taxon>Bacteria</taxon>
        <taxon>Pseudomonadati</taxon>
        <taxon>Thermodesulfobacteriota</taxon>
        <taxon>Desulfobulbia</taxon>
        <taxon>Desulfobulbales</taxon>
        <taxon>Desulfocapsaceae</taxon>
        <taxon>Desulfopila</taxon>
    </lineage>
</organism>
<dbReference type="Proteomes" id="UP000184603">
    <property type="component" value="Unassembled WGS sequence"/>
</dbReference>
<feature type="transmembrane region" description="Helical" evidence="9">
    <location>
        <begin position="56"/>
        <end position="75"/>
    </location>
</feature>
<evidence type="ECO:0000256" key="7">
    <source>
        <dbReference type="ARBA" id="ARBA00023136"/>
    </source>
</evidence>
<evidence type="ECO:0000256" key="5">
    <source>
        <dbReference type="ARBA" id="ARBA00022692"/>
    </source>
</evidence>
<keyword evidence="12" id="KW-1185">Reference proteome</keyword>
<gene>
    <name evidence="11" type="ORF">SAMN02745220_01450</name>
</gene>
<evidence type="ECO:0000313" key="11">
    <source>
        <dbReference type="EMBL" id="SHO46367.1"/>
    </source>
</evidence>
<keyword evidence="6 9" id="KW-1133">Transmembrane helix</keyword>
<feature type="domain" description="Tripartite ATP-independent periplasmic transporters DctQ component" evidence="10">
    <location>
        <begin position="30"/>
        <end position="161"/>
    </location>
</feature>
<evidence type="ECO:0000256" key="4">
    <source>
        <dbReference type="ARBA" id="ARBA00022519"/>
    </source>
</evidence>
<keyword evidence="4" id="KW-0997">Cell inner membrane</keyword>
<comment type="subcellular location">
    <subcellularLocation>
        <location evidence="1">Cell inner membrane</location>
        <topology evidence="1">Multi-pass membrane protein</topology>
    </subcellularLocation>
</comment>
<dbReference type="PANTHER" id="PTHR35011">
    <property type="entry name" value="2,3-DIKETO-L-GULONATE TRAP TRANSPORTER SMALL PERMEASE PROTEIN YIAM"/>
    <property type="match status" value="1"/>
</dbReference>
<evidence type="ECO:0000259" key="10">
    <source>
        <dbReference type="Pfam" id="PF04290"/>
    </source>
</evidence>
<comment type="similarity">
    <text evidence="8">Belongs to the TRAP transporter small permease family.</text>
</comment>
<sequence length="170" mass="19048">MPKAIITYVRYVDALNKIVGKFSMYLVFMMMGILLFAAISRTVFNIPYIWAVELSQFTMAAYYMLGGGFSLFLGAHVRMDVFYGNWTPKRRATVDVCTVFCLIFYLVVLLAGGISSAMYSLEYGQTNYSAWAPRVAPIKIIMVIGIVLMLLQSIATLFKDIAKTKGVKLS</sequence>
<feature type="transmembrane region" description="Helical" evidence="9">
    <location>
        <begin position="25"/>
        <end position="50"/>
    </location>
</feature>